<dbReference type="InterPro" id="IPR038731">
    <property type="entry name" value="RgtA/B/C-like"/>
</dbReference>
<dbReference type="RefSeq" id="WP_311953020.1">
    <property type="nucleotide sequence ID" value="NZ_JAVLVU010000001.1"/>
</dbReference>
<evidence type="ECO:0000259" key="9">
    <source>
        <dbReference type="Pfam" id="PF13231"/>
    </source>
</evidence>
<comment type="caution">
    <text evidence="10">The sequence shown here is derived from an EMBL/GenBank/DDBJ whole genome shotgun (WGS) entry which is preliminary data.</text>
</comment>
<proteinExistence type="predicted"/>
<feature type="transmembrane region" description="Helical" evidence="8">
    <location>
        <begin position="106"/>
        <end position="128"/>
    </location>
</feature>
<evidence type="ECO:0000313" key="11">
    <source>
        <dbReference type="Proteomes" id="UP001258315"/>
    </source>
</evidence>
<comment type="subcellular location">
    <subcellularLocation>
        <location evidence="1">Cell membrane</location>
        <topology evidence="1">Multi-pass membrane protein</topology>
    </subcellularLocation>
</comment>
<evidence type="ECO:0000256" key="3">
    <source>
        <dbReference type="ARBA" id="ARBA00022676"/>
    </source>
</evidence>
<protein>
    <submittedName>
        <fullName evidence="10">4-amino-4-deoxy-L-arabinose transferase-like glycosyltransferase</fullName>
    </submittedName>
</protein>
<feature type="transmembrane region" description="Helical" evidence="8">
    <location>
        <begin position="12"/>
        <end position="36"/>
    </location>
</feature>
<feature type="transmembrane region" description="Helical" evidence="8">
    <location>
        <begin position="275"/>
        <end position="292"/>
    </location>
</feature>
<gene>
    <name evidence="10" type="ORF">QE417_004092</name>
</gene>
<keyword evidence="11" id="KW-1185">Reference proteome</keyword>
<reference evidence="11" key="1">
    <citation type="submission" date="2023-07" db="EMBL/GenBank/DDBJ databases">
        <title>Functional and genomic diversity of the sorghum phyllosphere microbiome.</title>
        <authorList>
            <person name="Shade A."/>
        </authorList>
    </citation>
    <scope>NUCLEOTIDE SEQUENCE [LARGE SCALE GENOMIC DNA]</scope>
    <source>
        <strain evidence="11">SORGH_AS_0422</strain>
    </source>
</reference>
<dbReference type="EMBL" id="JAVLVU010000001">
    <property type="protein sequence ID" value="MDT3405020.1"/>
    <property type="molecule type" value="Genomic_DNA"/>
</dbReference>
<evidence type="ECO:0000256" key="2">
    <source>
        <dbReference type="ARBA" id="ARBA00022475"/>
    </source>
</evidence>
<feature type="transmembrane region" description="Helical" evidence="8">
    <location>
        <begin position="249"/>
        <end position="268"/>
    </location>
</feature>
<feature type="transmembrane region" description="Helical" evidence="8">
    <location>
        <begin position="156"/>
        <end position="187"/>
    </location>
</feature>
<organism evidence="10 11">
    <name type="scientific">Mucilaginibacter terrae</name>
    <dbReference type="NCBI Taxonomy" id="1955052"/>
    <lineage>
        <taxon>Bacteria</taxon>
        <taxon>Pseudomonadati</taxon>
        <taxon>Bacteroidota</taxon>
        <taxon>Sphingobacteriia</taxon>
        <taxon>Sphingobacteriales</taxon>
        <taxon>Sphingobacteriaceae</taxon>
        <taxon>Mucilaginibacter</taxon>
    </lineage>
</organism>
<name>A0ABU3H280_9SPHI</name>
<keyword evidence="7 8" id="KW-0472">Membrane</keyword>
<evidence type="ECO:0000313" key="10">
    <source>
        <dbReference type="EMBL" id="MDT3405020.1"/>
    </source>
</evidence>
<evidence type="ECO:0000256" key="1">
    <source>
        <dbReference type="ARBA" id="ARBA00004651"/>
    </source>
</evidence>
<feature type="domain" description="Glycosyltransferase RgtA/B/C/D-like" evidence="9">
    <location>
        <begin position="57"/>
        <end position="216"/>
    </location>
</feature>
<evidence type="ECO:0000256" key="8">
    <source>
        <dbReference type="SAM" id="Phobius"/>
    </source>
</evidence>
<keyword evidence="4" id="KW-0808">Transferase</keyword>
<dbReference type="Pfam" id="PF13231">
    <property type="entry name" value="PMT_2"/>
    <property type="match status" value="1"/>
</dbReference>
<keyword evidence="6 8" id="KW-1133">Transmembrane helix</keyword>
<dbReference type="PANTHER" id="PTHR33908">
    <property type="entry name" value="MANNOSYLTRANSFERASE YKCB-RELATED"/>
    <property type="match status" value="1"/>
</dbReference>
<keyword evidence="5 8" id="KW-0812">Transmembrane</keyword>
<feature type="transmembrane region" description="Helical" evidence="8">
    <location>
        <begin position="77"/>
        <end position="99"/>
    </location>
</feature>
<accession>A0ABU3H280</accession>
<sequence length="520" mass="58913">MQASSSSPEKNYAPFILLFVALKLLLNMLAAGHYGFHRDELLHLTLGNHLDWGYMEVPPLIALLAKISTAVFGDAVFAARVFPAIASALMVWFTGLLTVEFGGRRFAIAVACLCMIFSPGMVASGYLFQPVVFDQFFWLMAAYLTVKYVNTNKPQYMYGLGAAMGFGLLNKYTMGFYAGALILGVLISPQRRVLFRKEVLIAVAITTLVFLPNVLWQYIHHWPIAKHMGELKTQQLDYINPMDFVMQQFMLHGVSAVVWLVGLGFLLFHHSLKTYRFVGFAYLLVYAFLLLMKGKAYYLLAGYPMLFAAGGFSIAYMIKNYIGRSVTAFAVIAPNLLLLPVVLPIFTINQTLSFFEYYHQHLPFMDFAITWEDHKKHRTTQDYADMFAWDEMAAKTAKIYYSLTPEQQKRTVIFADSYGEAGALHVYRKRYNLPEVVCLNSSFALWAPAKLNADYIIYISDDDDVSDLAPDVDSYKRMAGIENKLSREYAYGTAIYLLSGVKPSLEVKYEAHARESRLEE</sequence>
<feature type="transmembrane region" description="Helical" evidence="8">
    <location>
        <begin position="325"/>
        <end position="346"/>
    </location>
</feature>
<feature type="transmembrane region" description="Helical" evidence="8">
    <location>
        <begin position="298"/>
        <end position="318"/>
    </location>
</feature>
<dbReference type="Proteomes" id="UP001258315">
    <property type="component" value="Unassembled WGS sequence"/>
</dbReference>
<feature type="transmembrane region" description="Helical" evidence="8">
    <location>
        <begin position="199"/>
        <end position="219"/>
    </location>
</feature>
<dbReference type="PANTHER" id="PTHR33908:SF11">
    <property type="entry name" value="MEMBRANE PROTEIN"/>
    <property type="match status" value="1"/>
</dbReference>
<evidence type="ECO:0000256" key="7">
    <source>
        <dbReference type="ARBA" id="ARBA00023136"/>
    </source>
</evidence>
<evidence type="ECO:0000256" key="6">
    <source>
        <dbReference type="ARBA" id="ARBA00022989"/>
    </source>
</evidence>
<dbReference type="InterPro" id="IPR050297">
    <property type="entry name" value="LipidA_mod_glycosyltrf_83"/>
</dbReference>
<evidence type="ECO:0000256" key="4">
    <source>
        <dbReference type="ARBA" id="ARBA00022679"/>
    </source>
</evidence>
<keyword evidence="3" id="KW-0328">Glycosyltransferase</keyword>
<keyword evidence="2" id="KW-1003">Cell membrane</keyword>
<evidence type="ECO:0000256" key="5">
    <source>
        <dbReference type="ARBA" id="ARBA00022692"/>
    </source>
</evidence>